<sequence length="117" mass="13198">MQGQQPSNLNMTYEQFQEQVRLRELQEQEQARIALQRAGADSGSGLIRQLIQELQNIQQEVQLSANQLQVQMDAQKRQTERLVQRIQQAEQLVRSSLGAPGAAGNTVQQPPVQGYTQ</sequence>
<dbReference type="Proteomes" id="UP000680304">
    <property type="component" value="Unassembled WGS sequence"/>
</dbReference>
<reference evidence="3 4" key="1">
    <citation type="submission" date="2021-04" db="EMBL/GenBank/DDBJ databases">
        <title>Draft genome sequence of Paenibacillus cisolokensis, LC2-13A.</title>
        <authorList>
            <person name="Uke A."/>
            <person name="Chhe C."/>
            <person name="Baramee S."/>
            <person name="Kosugi A."/>
        </authorList>
    </citation>
    <scope>NUCLEOTIDE SEQUENCE [LARGE SCALE GENOMIC DNA]</scope>
    <source>
        <strain evidence="3 4">LC2-13A</strain>
    </source>
</reference>
<feature type="region of interest" description="Disordered" evidence="2">
    <location>
        <begin position="97"/>
        <end position="117"/>
    </location>
</feature>
<dbReference type="RefSeq" id="WP_213529253.1">
    <property type="nucleotide sequence ID" value="NZ_BOVJ01000102.1"/>
</dbReference>
<proteinExistence type="predicted"/>
<dbReference type="EMBL" id="BOVJ01000102">
    <property type="protein sequence ID" value="GIQ64671.1"/>
    <property type="molecule type" value="Genomic_DNA"/>
</dbReference>
<protein>
    <submittedName>
        <fullName evidence="3">Uncharacterized protein</fullName>
    </submittedName>
</protein>
<evidence type="ECO:0000313" key="3">
    <source>
        <dbReference type="EMBL" id="GIQ64671.1"/>
    </source>
</evidence>
<accession>A0ABQ4N8Z6</accession>
<feature type="compositionally biased region" description="Polar residues" evidence="2">
    <location>
        <begin position="105"/>
        <end position="117"/>
    </location>
</feature>
<evidence type="ECO:0000256" key="2">
    <source>
        <dbReference type="SAM" id="MobiDB-lite"/>
    </source>
</evidence>
<feature type="coiled-coil region" evidence="1">
    <location>
        <begin position="47"/>
        <end position="92"/>
    </location>
</feature>
<name>A0ABQ4N8Z6_9BACL</name>
<evidence type="ECO:0000313" key="4">
    <source>
        <dbReference type="Proteomes" id="UP000680304"/>
    </source>
</evidence>
<keyword evidence="4" id="KW-1185">Reference proteome</keyword>
<comment type="caution">
    <text evidence="3">The sequence shown here is derived from an EMBL/GenBank/DDBJ whole genome shotgun (WGS) entry which is preliminary data.</text>
</comment>
<evidence type="ECO:0000256" key="1">
    <source>
        <dbReference type="SAM" id="Coils"/>
    </source>
</evidence>
<keyword evidence="1" id="KW-0175">Coiled coil</keyword>
<gene>
    <name evidence="3" type="ORF">PACILC2_32390</name>
</gene>
<organism evidence="3 4">
    <name type="scientific">Paenibacillus cisolokensis</name>
    <dbReference type="NCBI Taxonomy" id="1658519"/>
    <lineage>
        <taxon>Bacteria</taxon>
        <taxon>Bacillati</taxon>
        <taxon>Bacillota</taxon>
        <taxon>Bacilli</taxon>
        <taxon>Bacillales</taxon>
        <taxon>Paenibacillaceae</taxon>
        <taxon>Paenibacillus</taxon>
    </lineage>
</organism>